<organism evidence="2">
    <name type="scientific">hydrothermal vent metagenome</name>
    <dbReference type="NCBI Taxonomy" id="652676"/>
    <lineage>
        <taxon>unclassified sequences</taxon>
        <taxon>metagenomes</taxon>
        <taxon>ecological metagenomes</taxon>
    </lineage>
</organism>
<reference evidence="2" key="1">
    <citation type="submission" date="2018-06" db="EMBL/GenBank/DDBJ databases">
        <authorList>
            <person name="Zhirakovskaya E."/>
        </authorList>
    </citation>
    <scope>NUCLEOTIDE SEQUENCE</scope>
</reference>
<dbReference type="EMBL" id="UOGK01000434">
    <property type="protein sequence ID" value="VAX40726.1"/>
    <property type="molecule type" value="Genomic_DNA"/>
</dbReference>
<evidence type="ECO:0000313" key="2">
    <source>
        <dbReference type="EMBL" id="VAX40726.1"/>
    </source>
</evidence>
<keyword evidence="2" id="KW-0378">Hydrolase</keyword>
<dbReference type="InterPro" id="IPR003692">
    <property type="entry name" value="Hydantoinase_B"/>
</dbReference>
<dbReference type="GO" id="GO:0017168">
    <property type="term" value="F:5-oxoprolinase (ATP-hydrolyzing) activity"/>
    <property type="evidence" value="ECO:0007669"/>
    <property type="project" value="UniProtKB-EC"/>
</dbReference>
<dbReference type="PANTHER" id="PTHR11365">
    <property type="entry name" value="5-OXOPROLINASE RELATED"/>
    <property type="match status" value="1"/>
</dbReference>
<proteinExistence type="predicted"/>
<gene>
    <name evidence="2" type="ORF">MNBD_PLANCTO03-2211</name>
</gene>
<feature type="non-terminal residue" evidence="2">
    <location>
        <position position="1"/>
    </location>
</feature>
<protein>
    <submittedName>
        <fullName evidence="2">5-oxoprolinase, HyuA-like domain / 5-oxoprolinase, HyuB-like domain</fullName>
        <ecNumber evidence="2">3.5.2.9</ecNumber>
    </submittedName>
</protein>
<dbReference type="InterPro" id="IPR045079">
    <property type="entry name" value="Oxoprolinase-like"/>
</dbReference>
<evidence type="ECO:0000259" key="1">
    <source>
        <dbReference type="Pfam" id="PF02538"/>
    </source>
</evidence>
<dbReference type="Pfam" id="PF02538">
    <property type="entry name" value="Hydantoinase_B"/>
    <property type="match status" value="1"/>
</dbReference>
<dbReference type="GO" id="GO:0006749">
    <property type="term" value="P:glutathione metabolic process"/>
    <property type="evidence" value="ECO:0007669"/>
    <property type="project" value="TreeGrafter"/>
</dbReference>
<feature type="domain" description="Hydantoinase B/oxoprolinase" evidence="1">
    <location>
        <begin position="6"/>
        <end position="350"/>
    </location>
</feature>
<sequence>TGPHPSRTPETNRRDLLAAAHAVWAGAAGLRELARTLGRDRFEALSETIQHRAETRLRAVLARLDDGVFCHQEPIIDGGPIAVRIEITGERAVIDFAGSGPVHPRCLNATPAIVTSAVMYVLRLLLDEDLPLNEGLLRPVELRIPEGLLNPPFPDGTHSPKGAGVAPASPAVAGGNVEISQLLVETMLTALGLCAQSQGTMNNVVFGNESFGFYETLGGGSGGCPGCPGESAVHTHMTNTALTDPEILEHRFPVRLERSALRRHSGGHGAAPGGDGLERAYRFLVDTRVGFLTGRVVPPRGLAGGCDGKPVSATLLLGPYTPKKLSTTTLQMAINTLLFVQTPGGGGFGETSAP</sequence>
<accession>A0A3B1DD24</accession>
<dbReference type="GO" id="GO:0005829">
    <property type="term" value="C:cytosol"/>
    <property type="evidence" value="ECO:0007669"/>
    <property type="project" value="TreeGrafter"/>
</dbReference>
<dbReference type="AlphaFoldDB" id="A0A3B1DD24"/>
<dbReference type="PANTHER" id="PTHR11365:SF23">
    <property type="entry name" value="HYPOTHETICAL 5-OXOPROLINASE (EUROFUNG)-RELATED"/>
    <property type="match status" value="1"/>
</dbReference>
<dbReference type="EC" id="3.5.2.9" evidence="2"/>
<name>A0A3B1DD24_9ZZZZ</name>